<evidence type="ECO:0000313" key="4">
    <source>
        <dbReference type="Proteomes" id="UP000236546"/>
    </source>
</evidence>
<gene>
    <name evidence="3" type="ORF">TGAMA5MH_02579</name>
</gene>
<evidence type="ECO:0008006" key="5">
    <source>
        <dbReference type="Google" id="ProtNLM"/>
    </source>
</evidence>
<evidence type="ECO:0000256" key="2">
    <source>
        <dbReference type="SAM" id="Phobius"/>
    </source>
</evidence>
<name>A0A2K0TJZ1_9HYPO</name>
<keyword evidence="2" id="KW-1133">Transmembrane helix</keyword>
<accession>A0A2K0TJZ1</accession>
<keyword evidence="2" id="KW-0812">Transmembrane</keyword>
<organism evidence="3 4">
    <name type="scientific">Trichoderma gamsii</name>
    <dbReference type="NCBI Taxonomy" id="398673"/>
    <lineage>
        <taxon>Eukaryota</taxon>
        <taxon>Fungi</taxon>
        <taxon>Dikarya</taxon>
        <taxon>Ascomycota</taxon>
        <taxon>Pezizomycotina</taxon>
        <taxon>Sordariomycetes</taxon>
        <taxon>Hypocreomycetidae</taxon>
        <taxon>Hypocreales</taxon>
        <taxon>Hypocreaceae</taxon>
        <taxon>Trichoderma</taxon>
    </lineage>
</organism>
<protein>
    <recommendedName>
        <fullName evidence="5">Glycosyltransferase 2</fullName>
    </recommendedName>
</protein>
<comment type="caution">
    <text evidence="3">The sequence shown here is derived from an EMBL/GenBank/DDBJ whole genome shotgun (WGS) entry which is preliminary data.</text>
</comment>
<dbReference type="PANTHER" id="PTHR33604">
    <property type="entry name" value="OSJNBA0004B13.7 PROTEIN"/>
    <property type="match status" value="1"/>
</dbReference>
<feature type="region of interest" description="Disordered" evidence="1">
    <location>
        <begin position="86"/>
        <end position="149"/>
    </location>
</feature>
<feature type="compositionally biased region" description="Basic and acidic residues" evidence="1">
    <location>
        <begin position="95"/>
        <end position="110"/>
    </location>
</feature>
<dbReference type="AlphaFoldDB" id="A0A2K0TJZ1"/>
<dbReference type="Proteomes" id="UP000236546">
    <property type="component" value="Unassembled WGS sequence"/>
</dbReference>
<proteinExistence type="predicted"/>
<sequence length="698" mass="77820">MPPSASRGGWSLSQLWRDDEEKASKKDDDLGLPRHSKHAEHWQPAPKASLGVASVLRLILYAIAFFLTGYGLFRVIGPAAGASSLDPANLMPMYEKPRPPPRYDEPRMEEDPPIIKTPKTPKTPKPQAKSDGSGTKAAADPSKPYNGPLKLPHLGSSLEAIMLETQGRMQHNRNVLFSAASLKSAALLLPMACQMATERQSYVHFALMSRSDISIKELLAINGIDKSCPLVMHDARPDHSTTAAEPRMVLSVTRALHYINLYMHPQAIIIDSSSTEESYFLSGIGDKIRDTEATLIELSEKTAQRFSWLSKLDSSALAAWNEVNFDIIIQAPQHGTGNLKRLLRSLARADLAGVSPPHLTIELPSVVEDDLTNFLNGYEWPPKVHGVAPKTKLLSLRRRIPRQKMAEEESAVRFLESFWPAKPFHSHVIVLSPHTEITSQFFHYVKYSILQRRYATIANRQHWENKLFGISLSAPTTYLDNVTPFTPPRALQGEESDVEGTPFLWQAPSSEAMLIFGDKWVELHGYVSQLLEKQHASSTTPDLFAKKKVGKKHPAWLEYMLQLSRLRGYFTLYPTRQTANTIVGIHTDLHDVPEEYENVKTAEQEQASTKLASDGFDPASHVDMLATLPHEGDMPLLYHLPWLTWDGKDTDDAAIAMSAGKYKQAFRTQIGGCKDEMAGSVPADDSYARDLFCSTNGR</sequence>
<evidence type="ECO:0000313" key="3">
    <source>
        <dbReference type="EMBL" id="PNP45839.1"/>
    </source>
</evidence>
<feature type="region of interest" description="Disordered" evidence="1">
    <location>
        <begin position="1"/>
        <end position="44"/>
    </location>
</feature>
<feature type="compositionally biased region" description="Basic and acidic residues" evidence="1">
    <location>
        <begin position="16"/>
        <end position="32"/>
    </location>
</feature>
<reference evidence="3 4" key="1">
    <citation type="submission" date="2017-02" db="EMBL/GenBank/DDBJ databases">
        <title>Genomes of Trichoderma spp. with biocontrol activity.</title>
        <authorList>
            <person name="Gardiner D."/>
            <person name="Kazan K."/>
            <person name="Vos C."/>
            <person name="Harvey P."/>
        </authorList>
    </citation>
    <scope>NUCLEOTIDE SEQUENCE [LARGE SCALE GENOMIC DNA]</scope>
    <source>
        <strain evidence="3 4">A5MH</strain>
    </source>
</reference>
<dbReference type="PANTHER" id="PTHR33604:SF3">
    <property type="entry name" value="OSJNBA0004B13.7 PROTEIN"/>
    <property type="match status" value="1"/>
</dbReference>
<dbReference type="EMBL" id="MTYH01000023">
    <property type="protein sequence ID" value="PNP45839.1"/>
    <property type="molecule type" value="Genomic_DNA"/>
</dbReference>
<evidence type="ECO:0000256" key="1">
    <source>
        <dbReference type="SAM" id="MobiDB-lite"/>
    </source>
</evidence>
<feature type="transmembrane region" description="Helical" evidence="2">
    <location>
        <begin position="55"/>
        <end position="73"/>
    </location>
</feature>
<keyword evidence="2" id="KW-0472">Membrane</keyword>
<dbReference type="OrthoDB" id="5397682at2759"/>